<evidence type="ECO:0000256" key="1">
    <source>
        <dbReference type="ARBA" id="ARBA00004651"/>
    </source>
</evidence>
<dbReference type="Proteomes" id="UP000628736">
    <property type="component" value="Unassembled WGS sequence"/>
</dbReference>
<name>A0A8J6J9I9_9FIRM</name>
<evidence type="ECO:0000256" key="5">
    <source>
        <dbReference type="ARBA" id="ARBA00022989"/>
    </source>
</evidence>
<comment type="subcellular location">
    <subcellularLocation>
        <location evidence="1">Cell membrane</location>
        <topology evidence="1">Multi-pass membrane protein</topology>
    </subcellularLocation>
</comment>
<feature type="transmembrane region" description="Helical" evidence="7">
    <location>
        <begin position="75"/>
        <end position="97"/>
    </location>
</feature>
<feature type="transmembrane region" description="Helical" evidence="7">
    <location>
        <begin position="7"/>
        <end position="28"/>
    </location>
</feature>
<dbReference type="Pfam" id="PF02417">
    <property type="entry name" value="Chromate_transp"/>
    <property type="match status" value="1"/>
</dbReference>
<evidence type="ECO:0000256" key="4">
    <source>
        <dbReference type="ARBA" id="ARBA00022692"/>
    </source>
</evidence>
<dbReference type="RefSeq" id="WP_186853149.1">
    <property type="nucleotide sequence ID" value="NZ_JACOPO010000007.1"/>
</dbReference>
<accession>A0A8J6J9I9</accession>
<organism evidence="8 9">
    <name type="scientific">Flintibacter hominis</name>
    <dbReference type="NCBI Taxonomy" id="2763048"/>
    <lineage>
        <taxon>Bacteria</taxon>
        <taxon>Bacillati</taxon>
        <taxon>Bacillota</taxon>
        <taxon>Clostridia</taxon>
        <taxon>Eubacteriales</taxon>
        <taxon>Flintibacter</taxon>
    </lineage>
</organism>
<keyword evidence="6 7" id="KW-0472">Membrane</keyword>
<evidence type="ECO:0000256" key="7">
    <source>
        <dbReference type="SAM" id="Phobius"/>
    </source>
</evidence>
<evidence type="ECO:0000256" key="2">
    <source>
        <dbReference type="ARBA" id="ARBA00005262"/>
    </source>
</evidence>
<evidence type="ECO:0000256" key="3">
    <source>
        <dbReference type="ARBA" id="ARBA00022475"/>
    </source>
</evidence>
<dbReference type="PANTHER" id="PTHR43663">
    <property type="entry name" value="CHROMATE TRANSPORT PROTEIN-RELATED"/>
    <property type="match status" value="1"/>
</dbReference>
<evidence type="ECO:0000256" key="6">
    <source>
        <dbReference type="ARBA" id="ARBA00023136"/>
    </source>
</evidence>
<feature type="transmembrane region" description="Helical" evidence="7">
    <location>
        <begin position="144"/>
        <end position="161"/>
    </location>
</feature>
<protein>
    <submittedName>
        <fullName evidence="8">Chromate transporter</fullName>
    </submittedName>
</protein>
<sequence>MILLRLFFEFAKVGLFAVGGGLATIPFLQDMGTRTGWFTDVELTTMIAVSESTPGPMGVNMATYVGFEILGLPGAVVATLGLIFPSIVVIIIIAGFLQKFRQSKAVDAVFYGLRPASTGLIASAGLSVAVSVFLLVGGTAEHTFALHWPSIALAVAIFLCMQTKKLKKLHPIVFIAAAAVIGAIFQF</sequence>
<comment type="similarity">
    <text evidence="2">Belongs to the chromate ion transporter (CHR) (TC 2.A.51) family.</text>
</comment>
<reference evidence="8" key="1">
    <citation type="submission" date="2020-08" db="EMBL/GenBank/DDBJ databases">
        <title>Genome public.</title>
        <authorList>
            <person name="Liu C."/>
            <person name="Sun Q."/>
        </authorList>
    </citation>
    <scope>NUCLEOTIDE SEQUENCE</scope>
    <source>
        <strain evidence="8">NSJ-23</strain>
    </source>
</reference>
<evidence type="ECO:0000313" key="9">
    <source>
        <dbReference type="Proteomes" id="UP000628736"/>
    </source>
</evidence>
<proteinExistence type="inferred from homology"/>
<feature type="transmembrane region" description="Helical" evidence="7">
    <location>
        <begin position="168"/>
        <end position="185"/>
    </location>
</feature>
<keyword evidence="5 7" id="KW-1133">Transmembrane helix</keyword>
<comment type="caution">
    <text evidence="8">The sequence shown here is derived from an EMBL/GenBank/DDBJ whole genome shotgun (WGS) entry which is preliminary data.</text>
</comment>
<dbReference type="GO" id="GO:0005886">
    <property type="term" value="C:plasma membrane"/>
    <property type="evidence" value="ECO:0007669"/>
    <property type="project" value="UniProtKB-SubCell"/>
</dbReference>
<evidence type="ECO:0000313" key="8">
    <source>
        <dbReference type="EMBL" id="MBC5723296.1"/>
    </source>
</evidence>
<dbReference type="AlphaFoldDB" id="A0A8J6J9I9"/>
<feature type="transmembrane region" description="Helical" evidence="7">
    <location>
        <begin position="118"/>
        <end position="138"/>
    </location>
</feature>
<dbReference type="GO" id="GO:0015109">
    <property type="term" value="F:chromate transmembrane transporter activity"/>
    <property type="evidence" value="ECO:0007669"/>
    <property type="project" value="InterPro"/>
</dbReference>
<keyword evidence="9" id="KW-1185">Reference proteome</keyword>
<gene>
    <name evidence="8" type="ORF">H8S11_10805</name>
</gene>
<dbReference type="InterPro" id="IPR003370">
    <property type="entry name" value="Chromate_transpt"/>
</dbReference>
<dbReference type="InterPro" id="IPR052518">
    <property type="entry name" value="CHR_Transporter"/>
</dbReference>
<keyword evidence="4 7" id="KW-0812">Transmembrane</keyword>
<dbReference type="PANTHER" id="PTHR43663:SF1">
    <property type="entry name" value="CHROMATE TRANSPORTER"/>
    <property type="match status" value="1"/>
</dbReference>
<keyword evidence="3" id="KW-1003">Cell membrane</keyword>
<dbReference type="EMBL" id="JACOPO010000007">
    <property type="protein sequence ID" value="MBC5723296.1"/>
    <property type="molecule type" value="Genomic_DNA"/>
</dbReference>